<dbReference type="Proteomes" id="UP000251891">
    <property type="component" value="Unassembled WGS sequence"/>
</dbReference>
<dbReference type="OrthoDB" id="3190535at2"/>
<dbReference type="GO" id="GO:0003700">
    <property type="term" value="F:DNA-binding transcription factor activity"/>
    <property type="evidence" value="ECO:0007669"/>
    <property type="project" value="TreeGrafter"/>
</dbReference>
<organism evidence="6 7">
    <name type="scientific">Actinomadura craniellae</name>
    <dbReference type="NCBI Taxonomy" id="2231787"/>
    <lineage>
        <taxon>Bacteria</taxon>
        <taxon>Bacillati</taxon>
        <taxon>Actinomycetota</taxon>
        <taxon>Actinomycetes</taxon>
        <taxon>Streptosporangiales</taxon>
        <taxon>Thermomonosporaceae</taxon>
        <taxon>Actinomadura</taxon>
    </lineage>
</organism>
<evidence type="ECO:0000313" key="6">
    <source>
        <dbReference type="EMBL" id="RAY16245.1"/>
    </source>
</evidence>
<protein>
    <recommendedName>
        <fullName evidence="5">HTH tetR-type domain-containing protein</fullName>
    </recommendedName>
</protein>
<dbReference type="InterPro" id="IPR001647">
    <property type="entry name" value="HTH_TetR"/>
</dbReference>
<dbReference type="SUPFAM" id="SSF48498">
    <property type="entry name" value="Tetracyclin repressor-like, C-terminal domain"/>
    <property type="match status" value="1"/>
</dbReference>
<sequence length="246" mass="26827">MIQEESPTAGSAPRRPGRSGRAGRPARIDRAAIARVAGELPLEEVTMRSVAERLGVSVPALYHHVGGRDDLLRLAAEQSALRLTLPRDAGQHWAVWCYEWADYIRRAFVADPELLKQYVDGALGMEVMAEHIDTAIGPCVRQGFSGPAALALYELVSECALGAAISEIRSGRFERDGRPMDVELRRLLARRDPPALPYLRRLLAAGPIALPSFTERITTVLAGVAARRGEDPADVIHRITATDPPD</sequence>
<dbReference type="PANTHER" id="PTHR30055:SF234">
    <property type="entry name" value="HTH-TYPE TRANSCRIPTIONAL REGULATOR BETI"/>
    <property type="match status" value="1"/>
</dbReference>
<dbReference type="SUPFAM" id="SSF46689">
    <property type="entry name" value="Homeodomain-like"/>
    <property type="match status" value="1"/>
</dbReference>
<reference evidence="6 7" key="1">
    <citation type="submission" date="2018-06" db="EMBL/GenBank/DDBJ databases">
        <title>Actinomadura craniellae sp. nov. isolated from marine sponge Craniella sp.</title>
        <authorList>
            <person name="Li L."/>
            <person name="Xu Q.H."/>
            <person name="Lin H.W."/>
            <person name="Lu Y.H."/>
        </authorList>
    </citation>
    <scope>NUCLEOTIDE SEQUENCE [LARGE SCALE GENOMIC DNA]</scope>
    <source>
        <strain evidence="6 7">LHW63021</strain>
    </source>
</reference>
<dbReference type="Gene3D" id="1.10.10.60">
    <property type="entry name" value="Homeodomain-like"/>
    <property type="match status" value="1"/>
</dbReference>
<gene>
    <name evidence="6" type="ORF">DPM19_04925</name>
</gene>
<feature type="region of interest" description="Disordered" evidence="4">
    <location>
        <begin position="1"/>
        <end position="25"/>
    </location>
</feature>
<dbReference type="RefSeq" id="WP_111863584.1">
    <property type="nucleotide sequence ID" value="NZ_QLYX01000002.1"/>
</dbReference>
<name>A0A365HAX7_9ACTN</name>
<dbReference type="InterPro" id="IPR009057">
    <property type="entry name" value="Homeodomain-like_sf"/>
</dbReference>
<evidence type="ECO:0000313" key="7">
    <source>
        <dbReference type="Proteomes" id="UP000251891"/>
    </source>
</evidence>
<feature type="domain" description="HTH tetR-type" evidence="5">
    <location>
        <begin position="32"/>
        <end position="73"/>
    </location>
</feature>
<keyword evidence="3" id="KW-0804">Transcription</keyword>
<dbReference type="AlphaFoldDB" id="A0A365HAX7"/>
<proteinExistence type="predicted"/>
<dbReference type="PANTHER" id="PTHR30055">
    <property type="entry name" value="HTH-TYPE TRANSCRIPTIONAL REGULATOR RUTR"/>
    <property type="match status" value="1"/>
</dbReference>
<keyword evidence="7" id="KW-1185">Reference proteome</keyword>
<keyword evidence="1" id="KW-0805">Transcription regulation</keyword>
<dbReference type="Pfam" id="PF00440">
    <property type="entry name" value="TetR_N"/>
    <property type="match status" value="1"/>
</dbReference>
<comment type="caution">
    <text evidence="6">The sequence shown here is derived from an EMBL/GenBank/DDBJ whole genome shotgun (WGS) entry which is preliminary data.</text>
</comment>
<dbReference type="InterPro" id="IPR036271">
    <property type="entry name" value="Tet_transcr_reg_TetR-rel_C_sf"/>
</dbReference>
<accession>A0A365HAX7</accession>
<dbReference type="InterPro" id="IPR050109">
    <property type="entry name" value="HTH-type_TetR-like_transc_reg"/>
</dbReference>
<evidence type="ECO:0000256" key="2">
    <source>
        <dbReference type="ARBA" id="ARBA00023125"/>
    </source>
</evidence>
<dbReference type="GO" id="GO:0000976">
    <property type="term" value="F:transcription cis-regulatory region binding"/>
    <property type="evidence" value="ECO:0007669"/>
    <property type="project" value="TreeGrafter"/>
</dbReference>
<keyword evidence="2" id="KW-0238">DNA-binding</keyword>
<evidence type="ECO:0000259" key="5">
    <source>
        <dbReference type="Pfam" id="PF00440"/>
    </source>
</evidence>
<evidence type="ECO:0000256" key="1">
    <source>
        <dbReference type="ARBA" id="ARBA00023015"/>
    </source>
</evidence>
<evidence type="ECO:0000256" key="3">
    <source>
        <dbReference type="ARBA" id="ARBA00023163"/>
    </source>
</evidence>
<dbReference type="EMBL" id="QLYX01000002">
    <property type="protein sequence ID" value="RAY16245.1"/>
    <property type="molecule type" value="Genomic_DNA"/>
</dbReference>
<evidence type="ECO:0000256" key="4">
    <source>
        <dbReference type="SAM" id="MobiDB-lite"/>
    </source>
</evidence>
<dbReference type="Gene3D" id="1.10.357.10">
    <property type="entry name" value="Tetracycline Repressor, domain 2"/>
    <property type="match status" value="1"/>
</dbReference>